<dbReference type="GO" id="GO:0004798">
    <property type="term" value="F:dTMP kinase activity"/>
    <property type="evidence" value="ECO:0007669"/>
    <property type="project" value="UniProtKB-UniRule"/>
</dbReference>
<gene>
    <name evidence="12 14" type="primary">tmk</name>
    <name evidence="14" type="ORF">D791_01822</name>
</gene>
<dbReference type="InterPro" id="IPR039430">
    <property type="entry name" value="Thymidylate_kin-like_dom"/>
</dbReference>
<dbReference type="OrthoDB" id="9774907at2"/>
<comment type="similarity">
    <text evidence="1 12">Belongs to the thymidylate kinase family.</text>
</comment>
<evidence type="ECO:0000256" key="3">
    <source>
        <dbReference type="ARBA" id="ARBA00017144"/>
    </source>
</evidence>
<dbReference type="Pfam" id="PF02223">
    <property type="entry name" value="Thymidylate_kin"/>
    <property type="match status" value="1"/>
</dbReference>
<keyword evidence="5 12" id="KW-0545">Nucleotide biosynthesis</keyword>
<evidence type="ECO:0000256" key="5">
    <source>
        <dbReference type="ARBA" id="ARBA00022727"/>
    </source>
</evidence>
<dbReference type="EMBL" id="AONB01000007">
    <property type="protein sequence ID" value="EXJ11367.1"/>
    <property type="molecule type" value="Genomic_DNA"/>
</dbReference>
<dbReference type="GO" id="GO:0005829">
    <property type="term" value="C:cytosol"/>
    <property type="evidence" value="ECO:0007669"/>
    <property type="project" value="TreeGrafter"/>
</dbReference>
<dbReference type="GO" id="GO:0005524">
    <property type="term" value="F:ATP binding"/>
    <property type="evidence" value="ECO:0007669"/>
    <property type="project" value="UniProtKB-UniRule"/>
</dbReference>
<accession>W9V5J5</accession>
<evidence type="ECO:0000256" key="1">
    <source>
        <dbReference type="ARBA" id="ARBA00009776"/>
    </source>
</evidence>
<dbReference type="GO" id="GO:0006227">
    <property type="term" value="P:dUDP biosynthetic process"/>
    <property type="evidence" value="ECO:0007669"/>
    <property type="project" value="TreeGrafter"/>
</dbReference>
<dbReference type="InterPro" id="IPR027417">
    <property type="entry name" value="P-loop_NTPase"/>
</dbReference>
<keyword evidence="4 12" id="KW-0808">Transferase</keyword>
<dbReference type="Proteomes" id="UP000019464">
    <property type="component" value="Unassembled WGS sequence"/>
</dbReference>
<feature type="binding site" evidence="12">
    <location>
        <begin position="12"/>
        <end position="19"/>
    </location>
    <ligand>
        <name>ATP</name>
        <dbReference type="ChEBI" id="CHEBI:30616"/>
    </ligand>
</feature>
<evidence type="ECO:0000256" key="11">
    <source>
        <dbReference type="ARBA" id="ARBA00057735"/>
    </source>
</evidence>
<name>W9V5J5_9GAMM</name>
<evidence type="ECO:0000256" key="12">
    <source>
        <dbReference type="HAMAP-Rule" id="MF_00165"/>
    </source>
</evidence>
<dbReference type="CDD" id="cd01672">
    <property type="entry name" value="TMPK"/>
    <property type="match status" value="1"/>
</dbReference>
<dbReference type="PANTHER" id="PTHR10344">
    <property type="entry name" value="THYMIDYLATE KINASE"/>
    <property type="match status" value="1"/>
</dbReference>
<protein>
    <recommendedName>
        <fullName evidence="3 12">Thymidylate kinase</fullName>
        <ecNumber evidence="2 12">2.7.4.9</ecNumber>
    </recommendedName>
    <alternativeName>
        <fullName evidence="9 12">dTMP kinase</fullName>
    </alternativeName>
</protein>
<dbReference type="Gene3D" id="3.40.50.300">
    <property type="entry name" value="P-loop containing nucleotide triphosphate hydrolases"/>
    <property type="match status" value="1"/>
</dbReference>
<comment type="catalytic activity">
    <reaction evidence="10 12">
        <text>dTMP + ATP = dTDP + ADP</text>
        <dbReference type="Rhea" id="RHEA:13517"/>
        <dbReference type="ChEBI" id="CHEBI:30616"/>
        <dbReference type="ChEBI" id="CHEBI:58369"/>
        <dbReference type="ChEBI" id="CHEBI:63528"/>
        <dbReference type="ChEBI" id="CHEBI:456216"/>
        <dbReference type="EC" id="2.7.4.9"/>
    </reaction>
</comment>
<comment type="function">
    <text evidence="11 12">Phosphorylation of dTMP to form dTDP in both de novo and salvage pathways of dTTP synthesis.</text>
</comment>
<keyword evidence="15" id="KW-1185">Reference proteome</keyword>
<evidence type="ECO:0000313" key="14">
    <source>
        <dbReference type="EMBL" id="EXJ11367.1"/>
    </source>
</evidence>
<evidence type="ECO:0000259" key="13">
    <source>
        <dbReference type="Pfam" id="PF02223"/>
    </source>
</evidence>
<evidence type="ECO:0000256" key="7">
    <source>
        <dbReference type="ARBA" id="ARBA00022777"/>
    </source>
</evidence>
<dbReference type="FunFam" id="3.40.50.300:FF:000225">
    <property type="entry name" value="Thymidylate kinase"/>
    <property type="match status" value="1"/>
</dbReference>
<evidence type="ECO:0000256" key="9">
    <source>
        <dbReference type="ARBA" id="ARBA00029962"/>
    </source>
</evidence>
<proteinExistence type="inferred from homology"/>
<evidence type="ECO:0000256" key="10">
    <source>
        <dbReference type="ARBA" id="ARBA00048743"/>
    </source>
</evidence>
<evidence type="ECO:0000313" key="15">
    <source>
        <dbReference type="Proteomes" id="UP000019464"/>
    </source>
</evidence>
<dbReference type="RefSeq" id="WP_036510186.1">
    <property type="nucleotide sequence ID" value="NZ_AONB01000007.1"/>
</dbReference>
<keyword evidence="6 12" id="KW-0547">Nucleotide-binding</keyword>
<evidence type="ECO:0000256" key="6">
    <source>
        <dbReference type="ARBA" id="ARBA00022741"/>
    </source>
</evidence>
<sequence length="210" mass="23661">MSQKGLFITLEGVEGVGKSTNLQYIHALLLDELQVPVMVTREPGGTPLAEELRSVLLQPRAEHVNELAELMLMFAARAQHLHERILPSLRQGTWVLCDRFTDATYAYQGGGRGMNTDVIASLEQLVQGDVRPDLTFLLDLPVEVGLARAQARGEMDRFESEQRTFFERVREGYLKRAQLEPDRFIIIDAQPPLVAVQAQIRQALLSRVQK</sequence>
<keyword evidence="8 12" id="KW-0067">ATP-binding</keyword>
<evidence type="ECO:0000256" key="8">
    <source>
        <dbReference type="ARBA" id="ARBA00022840"/>
    </source>
</evidence>
<dbReference type="PANTHER" id="PTHR10344:SF4">
    <property type="entry name" value="UMP-CMP KINASE 2, MITOCHONDRIAL"/>
    <property type="match status" value="1"/>
</dbReference>
<dbReference type="EC" id="2.7.4.9" evidence="2 12"/>
<dbReference type="NCBIfam" id="TIGR00041">
    <property type="entry name" value="DTMP_kinase"/>
    <property type="match status" value="1"/>
</dbReference>
<keyword evidence="7 12" id="KW-0418">Kinase</keyword>
<dbReference type="SUPFAM" id="SSF52540">
    <property type="entry name" value="P-loop containing nucleoside triphosphate hydrolases"/>
    <property type="match status" value="1"/>
</dbReference>
<reference evidence="15" key="1">
    <citation type="submission" date="2012-11" db="EMBL/GenBank/DDBJ databases">
        <authorList>
            <person name="Singh A."/>
            <person name="Pinnaka A.K."/>
            <person name="Vaidya B."/>
        </authorList>
    </citation>
    <scope>NUCLEOTIDE SEQUENCE [LARGE SCALE GENOMIC DNA]</scope>
    <source>
        <strain evidence="15">AK23</strain>
    </source>
</reference>
<dbReference type="InterPro" id="IPR018094">
    <property type="entry name" value="Thymidylate_kinase"/>
</dbReference>
<dbReference type="STRING" id="1229521.D791_01822"/>
<organism evidence="14 15">
    <name type="scientific">Nitrincola nitratireducens</name>
    <dbReference type="NCBI Taxonomy" id="1229521"/>
    <lineage>
        <taxon>Bacteria</taxon>
        <taxon>Pseudomonadati</taxon>
        <taxon>Pseudomonadota</taxon>
        <taxon>Gammaproteobacteria</taxon>
        <taxon>Oceanospirillales</taxon>
        <taxon>Oceanospirillaceae</taxon>
        <taxon>Nitrincola</taxon>
    </lineage>
</organism>
<dbReference type="PATRIC" id="fig|1229521.3.peg.1851"/>
<evidence type="ECO:0000256" key="4">
    <source>
        <dbReference type="ARBA" id="ARBA00022679"/>
    </source>
</evidence>
<dbReference type="GO" id="GO:0006233">
    <property type="term" value="P:dTDP biosynthetic process"/>
    <property type="evidence" value="ECO:0007669"/>
    <property type="project" value="InterPro"/>
</dbReference>
<evidence type="ECO:0000256" key="2">
    <source>
        <dbReference type="ARBA" id="ARBA00012980"/>
    </source>
</evidence>
<comment type="caution">
    <text evidence="14">The sequence shown here is derived from an EMBL/GenBank/DDBJ whole genome shotgun (WGS) entry which is preliminary data.</text>
</comment>
<feature type="domain" description="Thymidylate kinase-like" evidence="13">
    <location>
        <begin position="10"/>
        <end position="200"/>
    </location>
</feature>
<dbReference type="AlphaFoldDB" id="W9V5J5"/>
<dbReference type="HAMAP" id="MF_00165">
    <property type="entry name" value="Thymidylate_kinase"/>
    <property type="match status" value="1"/>
</dbReference>
<reference evidence="14 15" key="2">
    <citation type="journal article" date="2015" name="Syst. Appl. Microbiol.">
        <title>Nitrincola nitratireducens sp. nov. isolated from a haloalkaline crater lake.</title>
        <authorList>
            <person name="Singh A."/>
            <person name="Vaidya B."/>
            <person name="Tanuku N.R."/>
            <person name="Pinnaka A.K."/>
        </authorList>
    </citation>
    <scope>NUCLEOTIDE SEQUENCE [LARGE SCALE GENOMIC DNA]</scope>
    <source>
        <strain evidence="14 15">AK23</strain>
    </source>
</reference>
<dbReference type="GO" id="GO:0006235">
    <property type="term" value="P:dTTP biosynthetic process"/>
    <property type="evidence" value="ECO:0007669"/>
    <property type="project" value="UniProtKB-UniRule"/>
</dbReference>